<keyword evidence="3 8" id="KW-0436">Ligase</keyword>
<reference evidence="10 11" key="1">
    <citation type="submission" date="2022-05" db="EMBL/GenBank/DDBJ databases">
        <title>Sporolactobacillus sp nov CPB3-1, isolated from tree bark (Mangifera indica L.).</title>
        <authorList>
            <person name="Phuengjayaem S."/>
            <person name="Tanasupawat S."/>
        </authorList>
    </citation>
    <scope>NUCLEOTIDE SEQUENCE [LARGE SCALE GENOMIC DNA]</scope>
    <source>
        <strain evidence="10 11">CPB3-1</strain>
    </source>
</reference>
<dbReference type="PRINTS" id="PR00099">
    <property type="entry name" value="CPSGATASE"/>
</dbReference>
<protein>
    <recommendedName>
        <fullName evidence="8">Carbamoyl phosphate synthase small chain</fullName>
        <ecNumber evidence="8">6.3.5.5</ecNumber>
    </recommendedName>
    <alternativeName>
        <fullName evidence="8">Carbamoyl phosphate synthetase glutamine chain</fullName>
    </alternativeName>
</protein>
<evidence type="ECO:0000256" key="8">
    <source>
        <dbReference type="HAMAP-Rule" id="MF_01209"/>
    </source>
</evidence>
<dbReference type="NCBIfam" id="TIGR01368">
    <property type="entry name" value="CPSaseIIsmall"/>
    <property type="match status" value="1"/>
</dbReference>
<dbReference type="HAMAP" id="MF_01209">
    <property type="entry name" value="CPSase_S_chain"/>
    <property type="match status" value="1"/>
</dbReference>
<proteinExistence type="inferred from homology"/>
<evidence type="ECO:0000313" key="10">
    <source>
        <dbReference type="EMBL" id="MCL1632312.1"/>
    </source>
</evidence>
<dbReference type="InterPro" id="IPR050472">
    <property type="entry name" value="Anth_synth/Amidotransfase"/>
</dbReference>
<keyword evidence="8" id="KW-0665">Pyrimidine biosynthesis</keyword>
<evidence type="ECO:0000256" key="4">
    <source>
        <dbReference type="ARBA" id="ARBA00022741"/>
    </source>
</evidence>
<dbReference type="PANTHER" id="PTHR43418">
    <property type="entry name" value="MULTIFUNCTIONAL TRYPTOPHAN BIOSYNTHESIS PROTEIN-RELATED"/>
    <property type="match status" value="1"/>
</dbReference>
<dbReference type="SUPFAM" id="SSF52021">
    <property type="entry name" value="Carbamoyl phosphate synthetase, small subunit N-terminal domain"/>
    <property type="match status" value="1"/>
</dbReference>
<evidence type="ECO:0000313" key="11">
    <source>
        <dbReference type="Proteomes" id="UP001203004"/>
    </source>
</evidence>
<dbReference type="Gene3D" id="3.40.50.880">
    <property type="match status" value="1"/>
</dbReference>
<feature type="binding site" evidence="8">
    <location>
        <position position="247"/>
    </location>
    <ligand>
        <name>L-glutamine</name>
        <dbReference type="ChEBI" id="CHEBI:58359"/>
    </ligand>
</feature>
<dbReference type="Pfam" id="PF00117">
    <property type="entry name" value="GATase"/>
    <property type="match status" value="1"/>
</dbReference>
<dbReference type="RefSeq" id="WP_249101928.1">
    <property type="nucleotide sequence ID" value="NZ_JAMAST010000013.1"/>
</dbReference>
<keyword evidence="5 8" id="KW-0067">ATP-binding</keyword>
<evidence type="ECO:0000256" key="2">
    <source>
        <dbReference type="ARBA" id="ARBA00007800"/>
    </source>
</evidence>
<dbReference type="PANTHER" id="PTHR43418:SF7">
    <property type="entry name" value="CARBAMOYL-PHOSPHATE SYNTHASE SMALL CHAIN"/>
    <property type="match status" value="1"/>
</dbReference>
<feature type="region of interest" description="CPSase" evidence="8">
    <location>
        <begin position="1"/>
        <end position="167"/>
    </location>
</feature>
<comment type="pathway">
    <text evidence="1 8">Amino-acid biosynthesis; L-arginine biosynthesis; carbamoyl phosphate from bicarbonate: step 1/1.</text>
</comment>
<comment type="similarity">
    <text evidence="2 8">Belongs to the CarA family.</text>
</comment>
<dbReference type="PRINTS" id="PR00097">
    <property type="entry name" value="ANTSNTHASEII"/>
</dbReference>
<dbReference type="InterPro" id="IPR017926">
    <property type="entry name" value="GATASE"/>
</dbReference>
<keyword evidence="8" id="KW-0055">Arginine biosynthesis</keyword>
<feature type="active site" description="Nucleophile" evidence="8">
    <location>
        <position position="243"/>
    </location>
</feature>
<dbReference type="SUPFAM" id="SSF52317">
    <property type="entry name" value="Class I glutamine amidotransferase-like"/>
    <property type="match status" value="1"/>
</dbReference>
<comment type="pathway">
    <text evidence="8">Pyrimidine metabolism; UMP biosynthesis via de novo pathway; (S)-dihydroorotate from bicarbonate: step 1/3.</text>
</comment>
<organism evidence="10 11">
    <name type="scientific">Sporolactobacillus mangiferae</name>
    <dbReference type="NCBI Taxonomy" id="2940498"/>
    <lineage>
        <taxon>Bacteria</taxon>
        <taxon>Bacillati</taxon>
        <taxon>Bacillota</taxon>
        <taxon>Bacilli</taxon>
        <taxon>Bacillales</taxon>
        <taxon>Sporolactobacillaceae</taxon>
        <taxon>Sporolactobacillus</taxon>
    </lineage>
</organism>
<accession>A0ABT0MBQ7</accession>
<dbReference type="InterPro" id="IPR006274">
    <property type="entry name" value="CarbamoylP_synth_ssu"/>
</dbReference>
<dbReference type="PROSITE" id="PS51273">
    <property type="entry name" value="GATASE_TYPE_1"/>
    <property type="match status" value="1"/>
</dbReference>
<dbReference type="NCBIfam" id="NF009475">
    <property type="entry name" value="PRK12838.1"/>
    <property type="match status" value="1"/>
</dbReference>
<dbReference type="Pfam" id="PF00988">
    <property type="entry name" value="CPSase_sm_chain"/>
    <property type="match status" value="1"/>
</dbReference>
<feature type="binding site" evidence="8">
    <location>
        <position position="218"/>
    </location>
    <ligand>
        <name>L-glutamine</name>
        <dbReference type="ChEBI" id="CHEBI:58359"/>
    </ligand>
</feature>
<dbReference type="CDD" id="cd01744">
    <property type="entry name" value="GATase1_CPSase"/>
    <property type="match status" value="1"/>
</dbReference>
<comment type="caution">
    <text evidence="8">Lacks conserved residue(s) required for the propagation of feature annotation.</text>
</comment>
<feature type="binding site" evidence="8">
    <location>
        <position position="285"/>
    </location>
    <ligand>
        <name>L-glutamine</name>
        <dbReference type="ChEBI" id="CHEBI:58359"/>
    </ligand>
</feature>
<dbReference type="InterPro" id="IPR035686">
    <property type="entry name" value="CPSase_GATase1"/>
</dbReference>
<dbReference type="EC" id="6.3.5.5" evidence="8"/>
<evidence type="ECO:0000256" key="7">
    <source>
        <dbReference type="ARBA" id="ARBA00048816"/>
    </source>
</evidence>
<comment type="subunit">
    <text evidence="8">Composed of two chains; the small (or glutamine) chain promotes the hydrolysis of glutamine to ammonia, which is used by the large (or ammonia) chain to synthesize carbamoyl phosphate. Tetramer of heterodimers (alpha,beta)4.</text>
</comment>
<feature type="binding site" evidence="8">
    <location>
        <position position="46"/>
    </location>
    <ligand>
        <name>L-glutamine</name>
        <dbReference type="ChEBI" id="CHEBI:58359"/>
    </ligand>
</feature>
<feature type="binding site" evidence="8">
    <location>
        <position position="244"/>
    </location>
    <ligand>
        <name>L-glutamine</name>
        <dbReference type="ChEBI" id="CHEBI:58359"/>
    </ligand>
</feature>
<sequence length="362" mass="39583">MKKGYLLLESGQLFTGFRVGASASVMGEVVFNTSMTGYQEILTDPSYTGQIMTFCYPLLGNYGVNASDNEHPGIRMQGVLFSNLCALPSHYQSIRTVDQWLKQSGIPGLTNIDTRAVVRAVRKCGTMKAAITDSPDFSAVNWHQPLPQNVVDQVSIKKMATYEGSGPHVVLIDYGFKKSMLNALLNEGCKVTVVPYNTDASAVAALKPDGVMLSNGPGDPIHLKPLFAEIKRIASSYPTLGICLGHQLIALAFGAKTDKLLFGHRGANHPVKETATGKVWITAQNHSYVVEKGSINPEQFSISYFNVNDGSVEGLRHKRLPIETVQFHPEAHPGPDDTHPIFSRFIHMIKQNKGEVTHAVTY</sequence>
<keyword evidence="8" id="KW-0028">Amino-acid biosynthesis</keyword>
<feature type="binding site" evidence="8">
    <location>
        <position position="216"/>
    </location>
    <ligand>
        <name>L-glutamine</name>
        <dbReference type="ChEBI" id="CHEBI:58359"/>
    </ligand>
</feature>
<keyword evidence="6 8" id="KW-0315">Glutamine amidotransferase</keyword>
<dbReference type="Gene3D" id="3.50.30.20">
    <property type="entry name" value="Carbamoyl-phosphate synthase small subunit, N-terminal domain"/>
    <property type="match status" value="1"/>
</dbReference>
<evidence type="ECO:0000256" key="1">
    <source>
        <dbReference type="ARBA" id="ARBA00005077"/>
    </source>
</evidence>
<evidence type="ECO:0000256" key="6">
    <source>
        <dbReference type="ARBA" id="ARBA00022962"/>
    </source>
</evidence>
<keyword evidence="4 8" id="KW-0547">Nucleotide-binding</keyword>
<evidence type="ECO:0000256" key="5">
    <source>
        <dbReference type="ARBA" id="ARBA00022840"/>
    </source>
</evidence>
<comment type="catalytic activity">
    <reaction evidence="8">
        <text>L-glutamine + H2O = L-glutamate + NH4(+)</text>
        <dbReference type="Rhea" id="RHEA:15889"/>
        <dbReference type="ChEBI" id="CHEBI:15377"/>
        <dbReference type="ChEBI" id="CHEBI:28938"/>
        <dbReference type="ChEBI" id="CHEBI:29985"/>
        <dbReference type="ChEBI" id="CHEBI:58359"/>
    </reaction>
</comment>
<dbReference type="EMBL" id="JAMAST010000013">
    <property type="protein sequence ID" value="MCL1632312.1"/>
    <property type="molecule type" value="Genomic_DNA"/>
</dbReference>
<dbReference type="Proteomes" id="UP001203004">
    <property type="component" value="Unassembled WGS sequence"/>
</dbReference>
<gene>
    <name evidence="8" type="primary">carA</name>
    <name evidence="10" type="ORF">M3N64_10215</name>
</gene>
<keyword evidence="11" id="KW-1185">Reference proteome</keyword>
<feature type="binding site" evidence="8">
    <location>
        <position position="288"/>
    </location>
    <ligand>
        <name>L-glutamine</name>
        <dbReference type="ChEBI" id="CHEBI:58359"/>
    </ligand>
</feature>
<dbReference type="InterPro" id="IPR002474">
    <property type="entry name" value="CarbamoylP_synth_ssu_N"/>
</dbReference>
<dbReference type="InterPro" id="IPR029062">
    <property type="entry name" value="Class_I_gatase-like"/>
</dbReference>
<dbReference type="InterPro" id="IPR036480">
    <property type="entry name" value="CarbP_synth_ssu_N_sf"/>
</dbReference>
<comment type="function">
    <text evidence="8">Small subunit of the glutamine-dependent carbamoyl phosphate synthetase (CPSase). CPSase catalyzes the formation of carbamoyl phosphate from the ammonia moiety of glutamine, carbonate, and phosphate donated by ATP, constituting the first step of 2 biosynthetic pathways, one leading to arginine and/or urea and the other to pyrimidine nucleotides. The small subunit (glutamine amidotransferase) binds and cleaves glutamine to supply the large subunit with the substrate ammonia.</text>
</comment>
<feature type="active site" evidence="8">
    <location>
        <position position="330"/>
    </location>
</feature>
<name>A0ABT0MBQ7_9BACL</name>
<evidence type="ECO:0000259" key="9">
    <source>
        <dbReference type="SMART" id="SM01097"/>
    </source>
</evidence>
<dbReference type="SMART" id="SM01097">
    <property type="entry name" value="CPSase_sm_chain"/>
    <property type="match status" value="1"/>
</dbReference>
<evidence type="ECO:0000256" key="3">
    <source>
        <dbReference type="ARBA" id="ARBA00022598"/>
    </source>
</evidence>
<feature type="active site" evidence="8">
    <location>
        <position position="328"/>
    </location>
</feature>
<dbReference type="PRINTS" id="PR00096">
    <property type="entry name" value="GATASE"/>
</dbReference>
<comment type="caution">
    <text evidence="10">The sequence shown here is derived from an EMBL/GenBank/DDBJ whole genome shotgun (WGS) entry which is preliminary data.</text>
</comment>
<comment type="catalytic activity">
    <reaction evidence="7 8">
        <text>hydrogencarbonate + L-glutamine + 2 ATP + H2O = carbamoyl phosphate + L-glutamate + 2 ADP + phosphate + 2 H(+)</text>
        <dbReference type="Rhea" id="RHEA:18633"/>
        <dbReference type="ChEBI" id="CHEBI:15377"/>
        <dbReference type="ChEBI" id="CHEBI:15378"/>
        <dbReference type="ChEBI" id="CHEBI:17544"/>
        <dbReference type="ChEBI" id="CHEBI:29985"/>
        <dbReference type="ChEBI" id="CHEBI:30616"/>
        <dbReference type="ChEBI" id="CHEBI:43474"/>
        <dbReference type="ChEBI" id="CHEBI:58228"/>
        <dbReference type="ChEBI" id="CHEBI:58359"/>
        <dbReference type="ChEBI" id="CHEBI:456216"/>
        <dbReference type="EC" id="6.3.5.5"/>
    </reaction>
</comment>
<feature type="domain" description="Carbamoyl-phosphate synthase small subunit N-terminal" evidence="9">
    <location>
        <begin position="2"/>
        <end position="132"/>
    </location>
</feature>